<sequence>MKRIPFERPTDHYDEKVLPIDEQLCELLKLRKDISNNQPGFPPLEYIDDWAVKYDLYEDLLNSVFGALWNDEQFRPVVEPEGFRKYIQVLKSVEIGEGFYSLPFIRQYENVSVVCLNIDWEMNEGCLEDRIHRHSFWKLFIKGAYDCRIKGGGGSDGHLSYNFIVSPPLPDNLSGFEFSFKEYKNPLRDEESAGQVIRIRIE</sequence>
<dbReference type="EMBL" id="WKKF01000001">
    <property type="protein sequence ID" value="MRX53186.1"/>
    <property type="molecule type" value="Genomic_DNA"/>
</dbReference>
<dbReference type="Proteomes" id="UP000441585">
    <property type="component" value="Unassembled WGS sequence"/>
</dbReference>
<keyword evidence="2" id="KW-1185">Reference proteome</keyword>
<reference evidence="1 2" key="1">
    <citation type="submission" date="2019-11" db="EMBL/GenBank/DDBJ databases">
        <title>Bacillus idriensis genome.</title>
        <authorList>
            <person name="Konopka E.N."/>
            <person name="Newman J.D."/>
        </authorList>
    </citation>
    <scope>NUCLEOTIDE SEQUENCE [LARGE SCALE GENOMIC DNA]</scope>
    <source>
        <strain evidence="1 2">DSM 19097</strain>
    </source>
</reference>
<dbReference type="AlphaFoldDB" id="A0A6I2M8F8"/>
<gene>
    <name evidence="1" type="ORF">GJU41_04320</name>
</gene>
<evidence type="ECO:0000313" key="2">
    <source>
        <dbReference type="Proteomes" id="UP000441585"/>
    </source>
</evidence>
<protein>
    <submittedName>
        <fullName evidence="1">Uncharacterized protein</fullName>
    </submittedName>
</protein>
<organism evidence="1 2">
    <name type="scientific">Metabacillus idriensis</name>
    <dbReference type="NCBI Taxonomy" id="324768"/>
    <lineage>
        <taxon>Bacteria</taxon>
        <taxon>Bacillati</taxon>
        <taxon>Bacillota</taxon>
        <taxon>Bacilli</taxon>
        <taxon>Bacillales</taxon>
        <taxon>Bacillaceae</taxon>
        <taxon>Metabacillus</taxon>
    </lineage>
</organism>
<name>A0A6I2M8F8_9BACI</name>
<comment type="caution">
    <text evidence="1">The sequence shown here is derived from an EMBL/GenBank/DDBJ whole genome shotgun (WGS) entry which is preliminary data.</text>
</comment>
<proteinExistence type="predicted"/>
<accession>A0A6I2M8F8</accession>
<dbReference type="RefSeq" id="WP_070876986.1">
    <property type="nucleotide sequence ID" value="NZ_CAJGAA010000001.1"/>
</dbReference>
<evidence type="ECO:0000313" key="1">
    <source>
        <dbReference type="EMBL" id="MRX53186.1"/>
    </source>
</evidence>